<gene>
    <name evidence="1" type="ordered locus">Snas_4713</name>
</gene>
<evidence type="ECO:0000313" key="2">
    <source>
        <dbReference type="Proteomes" id="UP000000844"/>
    </source>
</evidence>
<dbReference type="Pfam" id="PF19371">
    <property type="entry name" value="DUF5946"/>
    <property type="match status" value="1"/>
</dbReference>
<evidence type="ECO:0000313" key="1">
    <source>
        <dbReference type="EMBL" id="ADD44356.1"/>
    </source>
</evidence>
<dbReference type="InterPro" id="IPR045990">
    <property type="entry name" value="DUF5946"/>
</dbReference>
<dbReference type="Proteomes" id="UP000000844">
    <property type="component" value="Chromosome"/>
</dbReference>
<dbReference type="RefSeq" id="WP_013019927.1">
    <property type="nucleotide sequence ID" value="NC_013947.1"/>
</dbReference>
<keyword evidence="2" id="KW-1185">Reference proteome</keyword>
<dbReference type="eggNOG" id="ENOG50336W9">
    <property type="taxonomic scope" value="Bacteria"/>
</dbReference>
<accession>D3Q7L4</accession>
<dbReference type="STRING" id="446470.Snas_4713"/>
<dbReference type="EMBL" id="CP001778">
    <property type="protein sequence ID" value="ADD44356.1"/>
    <property type="molecule type" value="Genomic_DNA"/>
</dbReference>
<dbReference type="KEGG" id="sna:Snas_4713"/>
<sequence>MDECPGCGFVGAADDPAPTPPADRHSSGACWGRYEELLARSYGIAAYRGVHQLVVDVYVAQHPGGDSRTEIQRLALCLMTLCLFVEDDVDVRRGAELHKRMMADRPDYFHALEPPPLRGMLTAADVLTAPDAAEHERLVRAWGEQVWRAWRPHHALIRDWNARALGPMT</sequence>
<organism evidence="1 2">
    <name type="scientific">Stackebrandtia nassauensis (strain DSM 44728 / CIP 108903 / NRRL B-16338 / NBRC 102104 / LLR-40K-21)</name>
    <dbReference type="NCBI Taxonomy" id="446470"/>
    <lineage>
        <taxon>Bacteria</taxon>
        <taxon>Bacillati</taxon>
        <taxon>Actinomycetota</taxon>
        <taxon>Actinomycetes</taxon>
        <taxon>Glycomycetales</taxon>
        <taxon>Glycomycetaceae</taxon>
        <taxon>Stackebrandtia</taxon>
    </lineage>
</organism>
<dbReference type="AlphaFoldDB" id="D3Q7L4"/>
<dbReference type="HOGENOM" id="CLU_133846_0_0_11"/>
<proteinExistence type="predicted"/>
<reference evidence="1 2" key="1">
    <citation type="journal article" date="2009" name="Stand. Genomic Sci.">
        <title>Complete genome sequence of Stackebrandtia nassauensis type strain (LLR-40K-21).</title>
        <authorList>
            <person name="Munk C."/>
            <person name="Lapidus A."/>
            <person name="Copeland A."/>
            <person name="Jando M."/>
            <person name="Mayilraj S."/>
            <person name="Glavina Del Rio T."/>
            <person name="Nolan M."/>
            <person name="Chen F."/>
            <person name="Lucas S."/>
            <person name="Tice H."/>
            <person name="Cheng J.F."/>
            <person name="Han C."/>
            <person name="Detter J.C."/>
            <person name="Bruce D."/>
            <person name="Goodwin L."/>
            <person name="Chain P."/>
            <person name="Pitluck S."/>
            <person name="Goker M."/>
            <person name="Ovchinikova G."/>
            <person name="Pati A."/>
            <person name="Ivanova N."/>
            <person name="Mavromatis K."/>
            <person name="Chen A."/>
            <person name="Palaniappan K."/>
            <person name="Land M."/>
            <person name="Hauser L."/>
            <person name="Chang Y.J."/>
            <person name="Jeffries C.D."/>
            <person name="Bristow J."/>
            <person name="Eisen J.A."/>
            <person name="Markowitz V."/>
            <person name="Hugenholtz P."/>
            <person name="Kyrpides N.C."/>
            <person name="Klenk H.P."/>
        </authorList>
    </citation>
    <scope>NUCLEOTIDE SEQUENCE [LARGE SCALE GENOMIC DNA]</scope>
    <source>
        <strain evidence="2">DSM 44728 / CIP 108903 / NRRL B-16338 / NBRC 102104 / LLR-40K-21</strain>
    </source>
</reference>
<name>D3Q7L4_STANL</name>
<protein>
    <submittedName>
        <fullName evidence="1">Uncharacterized protein</fullName>
    </submittedName>
</protein>